<sequence length="697" mass="79447">MGIFSNSSSNRSQPDLSRYDYHYRGSHINGYNVESGSTTTARQYVRQMALGNNNRKVNSYPQTRRANTLTKRPTVKQSISKPKKQPVYRDEEDLDYGEIDFDNNFTPDDDYDDDYPERYNSITSVTTTTTTTTKEVDPVTGMETVTKTIEKTLPDGSIETTIKKTQKPVSSRNSSRNNSFVGMSSPQKYSENFNNFSSENYTVNSSEPIPEEEEYEDDNIYHFTNAQTRKRLPKKSSRTQQNKVINNNDNQRMTDSEMYARALEIAREKVLSDPARLNTNKTTSKGSVLQPELIPGKQKQYSLKKSLREESTNASEKAVISNNFENVTPNEDKKENKLKKGFKSIFKKKEPQNNVPMEEKTEEKPIKEYEPVFTTQQNVMGDDLITKSLVDAGSDSEVEFVPKEDTVEEPEVRRFSTSGNNVVRSEDYVESRDIDKNQVDYISHKSYAADKRLALSSGESRDEFIDFDDDQVEKEDDVTELYNDVPDNKIVMNHTEIPDSSLLQDVPLLKTMQSENELRYALENIEEDKEIEVMKEIASKSQDEYLIPSENVDIIHDVDQHENTLVSESAKLSPEVEPLIDNEITPESEKNVSAIDEAPLVIESINQVEVPQDANVPIKTPPVLKDTTTPETPSKPVVDFTNNEQPKKKKEGKGLLKKIVKFSNENYGANVSRQTSNNEPKGSMKKKWKLFKSKKLD</sequence>
<accession>A0A1L0B0V3</accession>
<evidence type="ECO:0000313" key="3">
    <source>
        <dbReference type="Proteomes" id="UP000183365"/>
    </source>
</evidence>
<feature type="compositionally biased region" description="Polar residues" evidence="1">
    <location>
        <begin position="68"/>
        <end position="80"/>
    </location>
</feature>
<feature type="region of interest" description="Disordered" evidence="1">
    <location>
        <begin position="613"/>
        <end position="697"/>
    </location>
</feature>
<feature type="compositionally biased region" description="Polar residues" evidence="1">
    <location>
        <begin position="238"/>
        <end position="252"/>
    </location>
</feature>
<feature type="region of interest" description="Disordered" evidence="1">
    <location>
        <begin position="225"/>
        <end position="252"/>
    </location>
</feature>
<dbReference type="OrthoDB" id="3973331at2759"/>
<name>A0A1L0B0V3_9ASCO</name>
<feature type="region of interest" description="Disordered" evidence="1">
    <location>
        <begin position="310"/>
        <end position="335"/>
    </location>
</feature>
<dbReference type="EMBL" id="FQNF01000037">
    <property type="protein sequence ID" value="SGZ40040.1"/>
    <property type="molecule type" value="Genomic_DNA"/>
</dbReference>
<dbReference type="VEuPathDB" id="FungiDB:HGUI_02240"/>
<evidence type="ECO:0000313" key="2">
    <source>
        <dbReference type="EMBL" id="SGZ40040.1"/>
    </source>
</evidence>
<feature type="compositionally biased region" description="Low complexity" evidence="1">
    <location>
        <begin position="170"/>
        <end position="179"/>
    </location>
</feature>
<feature type="compositionally biased region" description="Basic residues" evidence="1">
    <location>
        <begin position="228"/>
        <end position="237"/>
    </location>
</feature>
<gene>
    <name evidence="2" type="ORF">HGUI_02240</name>
</gene>
<feature type="compositionally biased region" description="Polar residues" evidence="1">
    <location>
        <begin position="663"/>
        <end position="680"/>
    </location>
</feature>
<feature type="region of interest" description="Disordered" evidence="1">
    <location>
        <begin position="158"/>
        <end position="186"/>
    </location>
</feature>
<evidence type="ECO:0000256" key="1">
    <source>
        <dbReference type="SAM" id="MobiDB-lite"/>
    </source>
</evidence>
<feature type="compositionally biased region" description="Polar residues" evidence="1">
    <location>
        <begin position="312"/>
        <end position="329"/>
    </location>
</feature>
<organism evidence="2 3">
    <name type="scientific">Hanseniaspora guilliermondii</name>
    <dbReference type="NCBI Taxonomy" id="56406"/>
    <lineage>
        <taxon>Eukaryota</taxon>
        <taxon>Fungi</taxon>
        <taxon>Dikarya</taxon>
        <taxon>Ascomycota</taxon>
        <taxon>Saccharomycotina</taxon>
        <taxon>Saccharomycetes</taxon>
        <taxon>Saccharomycodales</taxon>
        <taxon>Saccharomycodaceae</taxon>
        <taxon>Hanseniaspora</taxon>
    </lineage>
</organism>
<dbReference type="Proteomes" id="UP000183365">
    <property type="component" value="Unassembled WGS sequence"/>
</dbReference>
<proteinExistence type="predicted"/>
<protein>
    <submittedName>
        <fullName evidence="2">Uncharacterized protein</fullName>
    </submittedName>
</protein>
<keyword evidence="3" id="KW-1185">Reference proteome</keyword>
<feature type="compositionally biased region" description="Basic residues" evidence="1">
    <location>
        <begin position="647"/>
        <end position="660"/>
    </location>
</feature>
<dbReference type="AlphaFoldDB" id="A0A1L0B0V3"/>
<reference evidence="3" key="1">
    <citation type="submission" date="2016-11" db="EMBL/GenBank/DDBJ databases">
        <authorList>
            <person name="Guldener U."/>
        </authorList>
    </citation>
    <scope>NUCLEOTIDE SEQUENCE [LARGE SCALE GENOMIC DNA]</scope>
</reference>
<feature type="compositionally biased region" description="Basic residues" evidence="1">
    <location>
        <begin position="683"/>
        <end position="697"/>
    </location>
</feature>
<feature type="region of interest" description="Disordered" evidence="1">
    <location>
        <begin position="68"/>
        <end position="89"/>
    </location>
</feature>